<accession>A0A0N5BR97</accession>
<keyword evidence="2" id="KW-0812">Transmembrane</keyword>
<keyword evidence="3" id="KW-1185">Reference proteome</keyword>
<name>A0A0N5BR97_STREA</name>
<dbReference type="STRING" id="174720.A0A0N5BR97"/>
<dbReference type="PANTHER" id="PTHR13281">
    <property type="entry name" value="TRANSMEMBRANE PROTEIN 70, MITOCHONDRIAL"/>
    <property type="match status" value="1"/>
</dbReference>
<comment type="similarity">
    <text evidence="1">Belongs to the TMEM70 family.</text>
</comment>
<evidence type="ECO:0000256" key="1">
    <source>
        <dbReference type="ARBA" id="ARBA00005280"/>
    </source>
</evidence>
<evidence type="ECO:0000256" key="2">
    <source>
        <dbReference type="SAM" id="Phobius"/>
    </source>
</evidence>
<dbReference type="InterPro" id="IPR009724">
    <property type="entry name" value="TMEM70"/>
</dbReference>
<protein>
    <submittedName>
        <fullName evidence="4">Transmembrane protein 70 homolog, mitochondrial</fullName>
    </submittedName>
</protein>
<dbReference type="InterPro" id="IPR045325">
    <property type="entry name" value="TMEM70/TMEM186/TMEM223"/>
</dbReference>
<dbReference type="Proteomes" id="UP000046392">
    <property type="component" value="Unplaced"/>
</dbReference>
<feature type="transmembrane region" description="Helical" evidence="2">
    <location>
        <begin position="120"/>
        <end position="142"/>
    </location>
</feature>
<feature type="transmembrane region" description="Helical" evidence="2">
    <location>
        <begin position="87"/>
        <end position="108"/>
    </location>
</feature>
<proteinExistence type="inferred from homology"/>
<evidence type="ECO:0000313" key="4">
    <source>
        <dbReference type="WBParaSite" id="SPAL_0000840000.1"/>
    </source>
</evidence>
<dbReference type="GO" id="GO:0033615">
    <property type="term" value="P:mitochondrial proton-transporting ATP synthase complex assembly"/>
    <property type="evidence" value="ECO:0007669"/>
    <property type="project" value="TreeGrafter"/>
</dbReference>
<keyword evidence="2" id="KW-1133">Transmembrane helix</keyword>
<sequence>MLSVLRKGLLDKSLNHTLLTGKLLLKSTTTRNVSLSKVILSKTETKLVPFASLDKATLGHSILHLKENGAEATPTDTMRKGVIAAKIFSLSSSALGIVMIPALTNYLWVSATEHPSMMIFTILANTFLGILTFTPLLLHVLVKRFVSNIYYNHDTKTYTSIHYNFFLKKMAMQFKASDVVDPDEAPEAKKLYLPLSTAFIKGMPLLITLDKNQYRDQLAFEEMTKGIKIPKGAD</sequence>
<dbReference type="Pfam" id="PF06979">
    <property type="entry name" value="TMEM70"/>
    <property type="match status" value="1"/>
</dbReference>
<organism evidence="3 4">
    <name type="scientific">Strongyloides papillosus</name>
    <name type="common">Intestinal threadworm</name>
    <dbReference type="NCBI Taxonomy" id="174720"/>
    <lineage>
        <taxon>Eukaryota</taxon>
        <taxon>Metazoa</taxon>
        <taxon>Ecdysozoa</taxon>
        <taxon>Nematoda</taxon>
        <taxon>Chromadorea</taxon>
        <taxon>Rhabditida</taxon>
        <taxon>Tylenchina</taxon>
        <taxon>Panagrolaimomorpha</taxon>
        <taxon>Strongyloidoidea</taxon>
        <taxon>Strongyloididae</taxon>
        <taxon>Strongyloides</taxon>
    </lineage>
</organism>
<keyword evidence="2" id="KW-0472">Membrane</keyword>
<dbReference type="WBParaSite" id="SPAL_0000840000.1">
    <property type="protein sequence ID" value="SPAL_0000840000.1"/>
    <property type="gene ID" value="SPAL_0000840000"/>
</dbReference>
<dbReference type="AlphaFoldDB" id="A0A0N5BR97"/>
<dbReference type="GO" id="GO:0031966">
    <property type="term" value="C:mitochondrial membrane"/>
    <property type="evidence" value="ECO:0007669"/>
    <property type="project" value="TreeGrafter"/>
</dbReference>
<dbReference type="PANTHER" id="PTHR13281:SF0">
    <property type="entry name" value="TRANSMEMBRANE PROTEIN 70, MITOCHONDRIAL"/>
    <property type="match status" value="1"/>
</dbReference>
<reference evidence="4" key="1">
    <citation type="submission" date="2017-02" db="UniProtKB">
        <authorList>
            <consortium name="WormBaseParasite"/>
        </authorList>
    </citation>
    <scope>IDENTIFICATION</scope>
</reference>
<evidence type="ECO:0000313" key="3">
    <source>
        <dbReference type="Proteomes" id="UP000046392"/>
    </source>
</evidence>